<dbReference type="Proteomes" id="UP000192761">
    <property type="component" value="Unassembled WGS sequence"/>
</dbReference>
<reference evidence="1 2" key="1">
    <citation type="submission" date="2017-04" db="EMBL/GenBank/DDBJ databases">
        <authorList>
            <person name="Afonso C.L."/>
            <person name="Miller P.J."/>
            <person name="Scott M.A."/>
            <person name="Spackman E."/>
            <person name="Goraichik I."/>
            <person name="Dimitrov K.M."/>
            <person name="Suarez D.L."/>
            <person name="Swayne D.E."/>
        </authorList>
    </citation>
    <scope>NUCLEOTIDE SEQUENCE [LARGE SCALE GENOMIC DNA]</scope>
    <source>
        <strain evidence="1 2">DSM 23236</strain>
    </source>
</reference>
<keyword evidence="2" id="KW-1185">Reference proteome</keyword>
<protein>
    <submittedName>
        <fullName evidence="1">Uncharacterized protein</fullName>
    </submittedName>
</protein>
<proteinExistence type="predicted"/>
<sequence>MAIIFGAYQYRLYQVRNQPAQLEAVHPPQGVKVTYVDPSPLPETGRNEEVNIRPPAEITVHHCRGVAGDTFTDQPCAKDEQSQDYKLHQPNIAAPVKPATDQRSEFVREDRGGQSLVTLDPATCREQKEKFQRSARLYGTPQWTSYEQRRITEVRQRVAGTDCFVSGWWPA</sequence>
<name>A0A1W1XZL8_9NEIS</name>
<dbReference type="EMBL" id="FWXD01000034">
    <property type="protein sequence ID" value="SMC29366.1"/>
    <property type="molecule type" value="Genomic_DNA"/>
</dbReference>
<evidence type="ECO:0000313" key="2">
    <source>
        <dbReference type="Proteomes" id="UP000192761"/>
    </source>
</evidence>
<dbReference type="AlphaFoldDB" id="A0A1W1XZL8"/>
<gene>
    <name evidence="1" type="ORF">SAMN02745857_03787</name>
</gene>
<evidence type="ECO:0000313" key="1">
    <source>
        <dbReference type="EMBL" id="SMC29366.1"/>
    </source>
</evidence>
<organism evidence="1 2">
    <name type="scientific">Andreprevotia lacus DSM 23236</name>
    <dbReference type="NCBI Taxonomy" id="1121001"/>
    <lineage>
        <taxon>Bacteria</taxon>
        <taxon>Pseudomonadati</taxon>
        <taxon>Pseudomonadota</taxon>
        <taxon>Betaproteobacteria</taxon>
        <taxon>Neisseriales</taxon>
        <taxon>Chitinibacteraceae</taxon>
        <taxon>Andreprevotia</taxon>
    </lineage>
</organism>
<accession>A0A1W1XZL8</accession>